<gene>
    <name evidence="1" type="ORF">BET10_03160</name>
</gene>
<dbReference type="STRING" id="1859457.BET10_03160"/>
<dbReference type="RefSeq" id="WP_070983027.1">
    <property type="nucleotide sequence ID" value="NZ_MKJU01000005.1"/>
</dbReference>
<dbReference type="EMBL" id="MKJU01000005">
    <property type="protein sequence ID" value="OHU93022.1"/>
    <property type="molecule type" value="Genomic_DNA"/>
</dbReference>
<proteinExistence type="predicted"/>
<dbReference type="Proteomes" id="UP000179786">
    <property type="component" value="Unassembled WGS sequence"/>
</dbReference>
<name>A0A1S1MW63_9GAMM</name>
<sequence length="61" mass="6857">MNNEMPICDFGLHAGEPYTKLPASFLNWMVEVNHDKSQLAKQELTRREDAVFAACASTKNS</sequence>
<evidence type="ECO:0000313" key="1">
    <source>
        <dbReference type="EMBL" id="OHU93022.1"/>
    </source>
</evidence>
<comment type="caution">
    <text evidence="1">The sequence shown here is derived from an EMBL/GenBank/DDBJ whole genome shotgun (WGS) entry which is preliminary data.</text>
</comment>
<dbReference type="AlphaFoldDB" id="A0A1S1MW63"/>
<accession>A0A1S1MW63</accession>
<evidence type="ECO:0000313" key="2">
    <source>
        <dbReference type="Proteomes" id="UP000179786"/>
    </source>
</evidence>
<protein>
    <submittedName>
        <fullName evidence="1">Uncharacterized protein</fullName>
    </submittedName>
</protein>
<organism evidence="1 2">
    <name type="scientific">Pseudoalteromonas amylolytica</name>
    <dbReference type="NCBI Taxonomy" id="1859457"/>
    <lineage>
        <taxon>Bacteria</taxon>
        <taxon>Pseudomonadati</taxon>
        <taxon>Pseudomonadota</taxon>
        <taxon>Gammaproteobacteria</taxon>
        <taxon>Alteromonadales</taxon>
        <taxon>Pseudoalteromonadaceae</taxon>
        <taxon>Pseudoalteromonas</taxon>
    </lineage>
</organism>
<keyword evidence="2" id="KW-1185">Reference proteome</keyword>
<reference evidence="1 2" key="1">
    <citation type="submission" date="2016-09" db="EMBL/GenBank/DDBJ databases">
        <title>Pseudoalteromonas amylolytica sp. nov., isolated from the surface seawater.</title>
        <authorList>
            <person name="Wu Y.-H."/>
            <person name="Cheng H."/>
            <person name="Jin X.-B."/>
            <person name="Wang C.-S."/>
            <person name="Xu X.-W."/>
        </authorList>
    </citation>
    <scope>NUCLEOTIDE SEQUENCE [LARGE SCALE GENOMIC DNA]</scope>
    <source>
        <strain evidence="1 2">JW1</strain>
    </source>
</reference>
<dbReference type="OrthoDB" id="6300711at2"/>